<dbReference type="InParanoid" id="A0A0V0QFJ7"/>
<sequence length="126" mass="15195">MMNIFQKNNNKKEENNENKNANQQTQQMQKLVDKWFDEDLVKKDLELVNQESQTIEQTQNQKIEGDFEQVEQLQKNKPTYHSEGEEFDESDFSNNEYDKELQVKKQDIFKSKMQKKEEKQGLCHIF</sequence>
<dbReference type="AlphaFoldDB" id="A0A0V0QFJ7"/>
<feature type="region of interest" description="Disordered" evidence="1">
    <location>
        <begin position="1"/>
        <end position="28"/>
    </location>
</feature>
<comment type="caution">
    <text evidence="2">The sequence shown here is derived from an EMBL/GenBank/DDBJ whole genome shotgun (WGS) entry which is preliminary data.</text>
</comment>
<gene>
    <name evidence="2" type="ORF">PPERSA_09584</name>
</gene>
<evidence type="ECO:0000313" key="2">
    <source>
        <dbReference type="EMBL" id="KRX00978.1"/>
    </source>
</evidence>
<proteinExistence type="predicted"/>
<reference evidence="2 3" key="1">
    <citation type="journal article" date="2015" name="Sci. Rep.">
        <title>Genome of the facultative scuticociliatosis pathogen Pseudocohnilembus persalinus provides insight into its virulence through horizontal gene transfer.</title>
        <authorList>
            <person name="Xiong J."/>
            <person name="Wang G."/>
            <person name="Cheng J."/>
            <person name="Tian M."/>
            <person name="Pan X."/>
            <person name="Warren A."/>
            <person name="Jiang C."/>
            <person name="Yuan D."/>
            <person name="Miao W."/>
        </authorList>
    </citation>
    <scope>NUCLEOTIDE SEQUENCE [LARGE SCALE GENOMIC DNA]</scope>
    <source>
        <strain evidence="2">36N120E</strain>
    </source>
</reference>
<keyword evidence="3" id="KW-1185">Reference proteome</keyword>
<organism evidence="2 3">
    <name type="scientific">Pseudocohnilembus persalinus</name>
    <name type="common">Ciliate</name>
    <dbReference type="NCBI Taxonomy" id="266149"/>
    <lineage>
        <taxon>Eukaryota</taxon>
        <taxon>Sar</taxon>
        <taxon>Alveolata</taxon>
        <taxon>Ciliophora</taxon>
        <taxon>Intramacronucleata</taxon>
        <taxon>Oligohymenophorea</taxon>
        <taxon>Scuticociliatia</taxon>
        <taxon>Philasterida</taxon>
        <taxon>Pseudocohnilembidae</taxon>
        <taxon>Pseudocohnilembus</taxon>
    </lineage>
</organism>
<evidence type="ECO:0000313" key="3">
    <source>
        <dbReference type="Proteomes" id="UP000054937"/>
    </source>
</evidence>
<evidence type="ECO:0000256" key="1">
    <source>
        <dbReference type="SAM" id="MobiDB-lite"/>
    </source>
</evidence>
<dbReference type="EMBL" id="LDAU01000180">
    <property type="protein sequence ID" value="KRX00978.1"/>
    <property type="molecule type" value="Genomic_DNA"/>
</dbReference>
<protein>
    <submittedName>
        <fullName evidence="2">Uncharacterized protein</fullName>
    </submittedName>
</protein>
<name>A0A0V0QFJ7_PSEPJ</name>
<dbReference type="Proteomes" id="UP000054937">
    <property type="component" value="Unassembled WGS sequence"/>
</dbReference>
<accession>A0A0V0QFJ7</accession>